<dbReference type="CDD" id="cd04301">
    <property type="entry name" value="NAT_SF"/>
    <property type="match status" value="1"/>
</dbReference>
<dbReference type="OrthoDB" id="3572254at2"/>
<gene>
    <name evidence="4" type="ORF">F0L68_29045</name>
</gene>
<dbReference type="InterPro" id="IPR050832">
    <property type="entry name" value="Bact_Acetyltransf"/>
</dbReference>
<organism evidence="4 5">
    <name type="scientific">Solihabitans fulvus</name>
    <dbReference type="NCBI Taxonomy" id="1892852"/>
    <lineage>
        <taxon>Bacteria</taxon>
        <taxon>Bacillati</taxon>
        <taxon>Actinomycetota</taxon>
        <taxon>Actinomycetes</taxon>
        <taxon>Pseudonocardiales</taxon>
        <taxon>Pseudonocardiaceae</taxon>
        <taxon>Solihabitans</taxon>
    </lineage>
</organism>
<dbReference type="InterPro" id="IPR000182">
    <property type="entry name" value="GNAT_dom"/>
</dbReference>
<dbReference type="Pfam" id="PF00583">
    <property type="entry name" value="Acetyltransf_1"/>
    <property type="match status" value="1"/>
</dbReference>
<dbReference type="InterPro" id="IPR016181">
    <property type="entry name" value="Acyl_CoA_acyltransferase"/>
</dbReference>
<accession>A0A5B2WVA5</accession>
<name>A0A5B2WVA5_9PSEU</name>
<dbReference type="EMBL" id="VUOB01000059">
    <property type="protein sequence ID" value="KAA2254834.1"/>
    <property type="molecule type" value="Genomic_DNA"/>
</dbReference>
<dbReference type="SUPFAM" id="SSF55729">
    <property type="entry name" value="Acyl-CoA N-acyltransferases (Nat)"/>
    <property type="match status" value="1"/>
</dbReference>
<dbReference type="PROSITE" id="PS51186">
    <property type="entry name" value="GNAT"/>
    <property type="match status" value="1"/>
</dbReference>
<dbReference type="Proteomes" id="UP000323454">
    <property type="component" value="Unassembled WGS sequence"/>
</dbReference>
<feature type="domain" description="N-acetyltransferase" evidence="3">
    <location>
        <begin position="2"/>
        <end position="166"/>
    </location>
</feature>
<evidence type="ECO:0000313" key="5">
    <source>
        <dbReference type="Proteomes" id="UP000323454"/>
    </source>
</evidence>
<dbReference type="RefSeq" id="WP_149853022.1">
    <property type="nucleotide sequence ID" value="NZ_VUOB01000059.1"/>
</dbReference>
<comment type="caution">
    <text evidence="4">The sequence shown here is derived from an EMBL/GenBank/DDBJ whole genome shotgun (WGS) entry which is preliminary data.</text>
</comment>
<keyword evidence="2" id="KW-0012">Acyltransferase</keyword>
<dbReference type="AlphaFoldDB" id="A0A5B2WVA5"/>
<evidence type="ECO:0000256" key="2">
    <source>
        <dbReference type="ARBA" id="ARBA00023315"/>
    </source>
</evidence>
<proteinExistence type="predicted"/>
<evidence type="ECO:0000256" key="1">
    <source>
        <dbReference type="ARBA" id="ARBA00022679"/>
    </source>
</evidence>
<protein>
    <submittedName>
        <fullName evidence="4">GNAT family N-acetyltransferase</fullName>
    </submittedName>
</protein>
<keyword evidence="1 4" id="KW-0808">Transferase</keyword>
<dbReference type="Gene3D" id="3.40.630.30">
    <property type="match status" value="1"/>
</dbReference>
<reference evidence="4 5" key="1">
    <citation type="submission" date="2019-09" db="EMBL/GenBank/DDBJ databases">
        <title>Goodfellowia gen. nov., a new genus of the Pseudonocardineae related to Actinoalloteichus, containing Goodfellowia coeruleoviolacea gen. nov., comb. nov. gen. nov., comb. nov.</title>
        <authorList>
            <person name="Labeda D."/>
        </authorList>
    </citation>
    <scope>NUCLEOTIDE SEQUENCE [LARGE SCALE GENOMIC DNA]</scope>
    <source>
        <strain evidence="4 5">AN110305</strain>
    </source>
</reference>
<dbReference type="PANTHER" id="PTHR43877">
    <property type="entry name" value="AMINOALKYLPHOSPHONATE N-ACETYLTRANSFERASE-RELATED-RELATED"/>
    <property type="match status" value="1"/>
</dbReference>
<dbReference type="PANTHER" id="PTHR43877:SF2">
    <property type="entry name" value="AMINOALKYLPHOSPHONATE N-ACETYLTRANSFERASE-RELATED"/>
    <property type="match status" value="1"/>
</dbReference>
<evidence type="ECO:0000259" key="3">
    <source>
        <dbReference type="PROSITE" id="PS51186"/>
    </source>
</evidence>
<reference evidence="4 5" key="2">
    <citation type="submission" date="2019-09" db="EMBL/GenBank/DDBJ databases">
        <authorList>
            <person name="Jin C."/>
        </authorList>
    </citation>
    <scope>NUCLEOTIDE SEQUENCE [LARGE SCALE GENOMIC DNA]</scope>
    <source>
        <strain evidence="4 5">AN110305</strain>
    </source>
</reference>
<sequence length="172" mass="18255">MHEIVRLSPNDLLDSVRELAEVLTDTVAGGNSLGFLAPLDPAAAEVWWAAQAPAMKDGHLLVLAARAEGRIVGTVQLKRGQFANGRHRADVNKLLVHRSARGQGLGRALLAAAERLAAEEGVTLLVLDTETGSPAERLYRANGWTEVGVIPDFAADAAGVLRPTTIFYKSVG</sequence>
<evidence type="ECO:0000313" key="4">
    <source>
        <dbReference type="EMBL" id="KAA2254834.1"/>
    </source>
</evidence>
<keyword evidence="5" id="KW-1185">Reference proteome</keyword>
<dbReference type="GO" id="GO:0016747">
    <property type="term" value="F:acyltransferase activity, transferring groups other than amino-acyl groups"/>
    <property type="evidence" value="ECO:0007669"/>
    <property type="project" value="InterPro"/>
</dbReference>